<dbReference type="Proteomes" id="UP000176317">
    <property type="component" value="Unassembled WGS sequence"/>
</dbReference>
<feature type="transmembrane region" description="Helical" evidence="10">
    <location>
        <begin position="833"/>
        <end position="850"/>
    </location>
</feature>
<name>A0A1F5G437_9BACT</name>
<dbReference type="PANTHER" id="PTHR42861">
    <property type="entry name" value="CALCIUM-TRANSPORTING ATPASE"/>
    <property type="match status" value="1"/>
</dbReference>
<evidence type="ECO:0000256" key="2">
    <source>
        <dbReference type="ARBA" id="ARBA00022553"/>
    </source>
</evidence>
<dbReference type="FunFam" id="2.70.150.10:FF:000160">
    <property type="entry name" value="Sarcoplasmic/endoplasmic reticulum calcium ATPase 1"/>
    <property type="match status" value="1"/>
</dbReference>
<accession>A0A1F5G437</accession>
<evidence type="ECO:0000256" key="1">
    <source>
        <dbReference type="ARBA" id="ARBA00004127"/>
    </source>
</evidence>
<dbReference type="InterPro" id="IPR036412">
    <property type="entry name" value="HAD-like_sf"/>
</dbReference>
<dbReference type="NCBIfam" id="TIGR01494">
    <property type="entry name" value="ATPase_P-type"/>
    <property type="match status" value="2"/>
</dbReference>
<evidence type="ECO:0000256" key="5">
    <source>
        <dbReference type="ARBA" id="ARBA00022840"/>
    </source>
</evidence>
<dbReference type="InterPro" id="IPR004014">
    <property type="entry name" value="ATPase_P-typ_cation-transptr_N"/>
</dbReference>
<dbReference type="InterPro" id="IPR059000">
    <property type="entry name" value="ATPase_P-type_domA"/>
</dbReference>
<feature type="transmembrane region" description="Helical" evidence="10">
    <location>
        <begin position="739"/>
        <end position="758"/>
    </location>
</feature>
<feature type="transmembrane region" description="Helical" evidence="10">
    <location>
        <begin position="274"/>
        <end position="299"/>
    </location>
</feature>
<sequence>MNWYQKTAKEVIDEWKVDVGEGLTYDRASRHLKTFGPNSLAEQKQETILNIFIRQFKSPLVYILIFAATLVLIIGESVDALVIIAVIIINSIIGTVQEGKAKRSLERLRGLTRHRALVKRDGKELLISSEEVVPGDILILHEGDRIVADCRLVVEESFKVDEAILTGEAYAVSKKIEAINKEELVVGDQKNMAFAGTSVVAGYAEAVVVATGIDSQLGKISKELAETSDLPLPLASKILKITHFLAFIVFVIVIFTLFLGLLRSIEFIEIVSAVIGLAVSVIPEGLPVAVTIVLAGGVWRMAKQKAIVRRMAAVEAMGNADALLVDKTGTITTGQMVIRHISYLGKRLEVTGEGYDPKGKINVGSKVKSEDLRKFLGLCYLSLKADLIKEEYGGWRPTGDSTETAIAVVCRKANLARDKLLKEYKIDFAKSFDSKKRYIEAAFSNSQGKWHVLIGAPEYLSKTLKLDHHLESDYQQMASEGMRVVGAVVFGPGKKKLFAHALFAIEEEIRHQVKASIEEAHKAGFKVVMMTGDFAQTAQAIAKKVGIYRDGDLVITGSEVEKMAEAELEEKTEKVTVFARITPEHKLKIVNAFKNKGHITAMTGDGVNDAPALQAANLGIGFGSGTQVAKDSSDIILVDNNFSTITDAIREGRAIYLTLKEIILYLFSTNLGEVFVIMGALILGLPLPLVAIQIIWLNFVTDGFFDLALAQDTPTKKELTSSKDVNSDNLIDKLMIQRILIMGGTMMIVVLPIFYYFSNVYSLTYARSMALLVLSVIQWFNALNVRSRTRSIMTIPINNMFLIASFIIVFILQFVVIETDIGNRIIHTEPLTFRHWVLAFAVSTSIIWIEEVRKIIVRNRAGD</sequence>
<evidence type="ECO:0000313" key="12">
    <source>
        <dbReference type="EMBL" id="OGD86632.1"/>
    </source>
</evidence>
<dbReference type="Pfam" id="PF00690">
    <property type="entry name" value="Cation_ATPase_N"/>
    <property type="match status" value="1"/>
</dbReference>
<dbReference type="SUPFAM" id="SSF81665">
    <property type="entry name" value="Calcium ATPase, transmembrane domain M"/>
    <property type="match status" value="1"/>
</dbReference>
<dbReference type="PROSITE" id="PS00154">
    <property type="entry name" value="ATPASE_E1_E2"/>
    <property type="match status" value="1"/>
</dbReference>
<dbReference type="Pfam" id="PF00122">
    <property type="entry name" value="E1-E2_ATPase"/>
    <property type="match status" value="1"/>
</dbReference>
<evidence type="ECO:0000256" key="3">
    <source>
        <dbReference type="ARBA" id="ARBA00022692"/>
    </source>
</evidence>
<keyword evidence="5" id="KW-0067">ATP-binding</keyword>
<keyword evidence="3 10" id="KW-0812">Transmembrane</keyword>
<dbReference type="InterPro" id="IPR008250">
    <property type="entry name" value="ATPase_P-typ_transduc_dom_A_sf"/>
</dbReference>
<evidence type="ECO:0000256" key="7">
    <source>
        <dbReference type="ARBA" id="ARBA00022967"/>
    </source>
</evidence>
<dbReference type="PRINTS" id="PR00120">
    <property type="entry name" value="HATPASE"/>
</dbReference>
<organism evidence="12 13">
    <name type="scientific">Candidatus Curtissbacteria bacterium RBG_13_35_7</name>
    <dbReference type="NCBI Taxonomy" id="1797705"/>
    <lineage>
        <taxon>Bacteria</taxon>
        <taxon>Candidatus Curtissiibacteriota</taxon>
    </lineage>
</organism>
<keyword evidence="6" id="KW-0460">Magnesium</keyword>
<dbReference type="InterPro" id="IPR023214">
    <property type="entry name" value="HAD_sf"/>
</dbReference>
<reference evidence="12 13" key="1">
    <citation type="journal article" date="2016" name="Nat. Commun.">
        <title>Thousands of microbial genomes shed light on interconnected biogeochemical processes in an aquifer system.</title>
        <authorList>
            <person name="Anantharaman K."/>
            <person name="Brown C.T."/>
            <person name="Hug L.A."/>
            <person name="Sharon I."/>
            <person name="Castelle C.J."/>
            <person name="Probst A.J."/>
            <person name="Thomas B.C."/>
            <person name="Singh A."/>
            <person name="Wilkins M.J."/>
            <person name="Karaoz U."/>
            <person name="Brodie E.L."/>
            <person name="Williams K.H."/>
            <person name="Hubbard S.S."/>
            <person name="Banfield J.F."/>
        </authorList>
    </citation>
    <scope>NUCLEOTIDE SEQUENCE [LARGE SCALE GENOMIC DNA]</scope>
</reference>
<dbReference type="SFLD" id="SFLDF00027">
    <property type="entry name" value="p-type_atpase"/>
    <property type="match status" value="1"/>
</dbReference>
<protein>
    <recommendedName>
        <fullName evidence="11">Cation-transporting P-type ATPase N-terminal domain-containing protein</fullName>
    </recommendedName>
</protein>
<dbReference type="Gene3D" id="1.20.1110.10">
    <property type="entry name" value="Calcium-transporting ATPase, transmembrane domain"/>
    <property type="match status" value="2"/>
</dbReference>
<feature type="transmembrane region" description="Helical" evidence="10">
    <location>
        <begin position="81"/>
        <end position="99"/>
    </location>
</feature>
<gene>
    <name evidence="12" type="ORF">A2164_02345</name>
</gene>
<dbReference type="InterPro" id="IPR006068">
    <property type="entry name" value="ATPase_P-typ_cation-transptr_C"/>
</dbReference>
<dbReference type="GO" id="GO:0012505">
    <property type="term" value="C:endomembrane system"/>
    <property type="evidence" value="ECO:0007669"/>
    <property type="project" value="UniProtKB-SubCell"/>
</dbReference>
<keyword evidence="9 10" id="KW-0472">Membrane</keyword>
<evidence type="ECO:0000256" key="8">
    <source>
        <dbReference type="ARBA" id="ARBA00022989"/>
    </source>
</evidence>
<keyword evidence="8 10" id="KW-1133">Transmembrane helix</keyword>
<dbReference type="Pfam" id="PF00702">
    <property type="entry name" value="Hydrolase"/>
    <property type="match status" value="1"/>
</dbReference>
<dbReference type="Pfam" id="PF00689">
    <property type="entry name" value="Cation_ATPase_C"/>
    <property type="match status" value="1"/>
</dbReference>
<dbReference type="EMBL" id="MFAT01000023">
    <property type="protein sequence ID" value="OGD86632.1"/>
    <property type="molecule type" value="Genomic_DNA"/>
</dbReference>
<evidence type="ECO:0000259" key="11">
    <source>
        <dbReference type="SMART" id="SM00831"/>
    </source>
</evidence>
<dbReference type="InterPro" id="IPR023298">
    <property type="entry name" value="ATPase_P-typ_TM_dom_sf"/>
</dbReference>
<keyword evidence="7" id="KW-1278">Translocase</keyword>
<dbReference type="SFLD" id="SFLDG00002">
    <property type="entry name" value="C1.7:_P-type_atpase_like"/>
    <property type="match status" value="1"/>
</dbReference>
<dbReference type="GO" id="GO:0016887">
    <property type="term" value="F:ATP hydrolysis activity"/>
    <property type="evidence" value="ECO:0007669"/>
    <property type="project" value="InterPro"/>
</dbReference>
<feature type="transmembrane region" description="Helical" evidence="10">
    <location>
        <begin position="59"/>
        <end position="75"/>
    </location>
</feature>
<dbReference type="SUPFAM" id="SSF56784">
    <property type="entry name" value="HAD-like"/>
    <property type="match status" value="1"/>
</dbReference>
<dbReference type="InterPro" id="IPR018303">
    <property type="entry name" value="ATPase_P-typ_P_site"/>
</dbReference>
<dbReference type="SUPFAM" id="SSF81660">
    <property type="entry name" value="Metal cation-transporting ATPase, ATP-binding domain N"/>
    <property type="match status" value="1"/>
</dbReference>
<evidence type="ECO:0000256" key="6">
    <source>
        <dbReference type="ARBA" id="ARBA00022842"/>
    </source>
</evidence>
<dbReference type="GO" id="GO:0005524">
    <property type="term" value="F:ATP binding"/>
    <property type="evidence" value="ECO:0007669"/>
    <property type="project" value="UniProtKB-KW"/>
</dbReference>
<evidence type="ECO:0000313" key="13">
    <source>
        <dbReference type="Proteomes" id="UP000176317"/>
    </source>
</evidence>
<comment type="caution">
    <text evidence="12">The sequence shown here is derived from an EMBL/GenBank/DDBJ whole genome shotgun (WGS) entry which is preliminary data.</text>
</comment>
<feature type="transmembrane region" description="Helical" evidence="10">
    <location>
        <begin position="797"/>
        <end position="817"/>
    </location>
</feature>
<dbReference type="SUPFAM" id="SSF81653">
    <property type="entry name" value="Calcium ATPase, transduction domain A"/>
    <property type="match status" value="1"/>
</dbReference>
<evidence type="ECO:0000256" key="10">
    <source>
        <dbReference type="SAM" id="Phobius"/>
    </source>
</evidence>
<proteinExistence type="predicted"/>
<evidence type="ECO:0000256" key="9">
    <source>
        <dbReference type="ARBA" id="ARBA00023136"/>
    </source>
</evidence>
<dbReference type="GO" id="GO:0016020">
    <property type="term" value="C:membrane"/>
    <property type="evidence" value="ECO:0007669"/>
    <property type="project" value="InterPro"/>
</dbReference>
<dbReference type="PRINTS" id="PR00119">
    <property type="entry name" value="CATATPASE"/>
</dbReference>
<feature type="domain" description="Cation-transporting P-type ATPase N-terminal" evidence="11">
    <location>
        <begin position="2"/>
        <end position="76"/>
    </location>
</feature>
<dbReference type="InterPro" id="IPR044492">
    <property type="entry name" value="P_typ_ATPase_HD_dom"/>
</dbReference>
<comment type="subcellular location">
    <subcellularLocation>
        <location evidence="1">Endomembrane system</location>
        <topology evidence="1">Multi-pass membrane protein</topology>
    </subcellularLocation>
</comment>
<dbReference type="SMART" id="SM00831">
    <property type="entry name" value="Cation_ATPase_N"/>
    <property type="match status" value="1"/>
</dbReference>
<dbReference type="Gene3D" id="2.70.150.10">
    <property type="entry name" value="Calcium-transporting ATPase, cytoplasmic transduction domain A"/>
    <property type="match status" value="1"/>
</dbReference>
<feature type="transmembrane region" description="Helical" evidence="10">
    <location>
        <begin position="244"/>
        <end position="262"/>
    </location>
</feature>
<keyword evidence="2" id="KW-0597">Phosphoprotein</keyword>
<evidence type="ECO:0000256" key="4">
    <source>
        <dbReference type="ARBA" id="ARBA00022741"/>
    </source>
</evidence>
<dbReference type="InterPro" id="IPR023299">
    <property type="entry name" value="ATPase_P-typ_cyto_dom_N"/>
</dbReference>
<dbReference type="Gene3D" id="3.40.50.1000">
    <property type="entry name" value="HAD superfamily/HAD-like"/>
    <property type="match status" value="2"/>
</dbReference>
<dbReference type="InterPro" id="IPR001757">
    <property type="entry name" value="P_typ_ATPase"/>
</dbReference>
<dbReference type="SFLD" id="SFLDS00003">
    <property type="entry name" value="Haloacid_Dehalogenase"/>
    <property type="match status" value="1"/>
</dbReference>
<dbReference type="AlphaFoldDB" id="A0A1F5G437"/>
<keyword evidence="4" id="KW-0547">Nucleotide-binding</keyword>
<dbReference type="Gene3D" id="3.40.1110.10">
    <property type="entry name" value="Calcium-transporting ATPase, cytoplasmic domain N"/>
    <property type="match status" value="2"/>
</dbReference>